<reference evidence="2 4" key="1">
    <citation type="journal article" date="2010" name="BMC Genomics">
        <title>Combination of measures distinguishes pre-miRNAs from other stem-loops in the genome of the newly sequenced Anopheles darlingi.</title>
        <authorList>
            <person name="Mendes N.D."/>
            <person name="Freitas A.T."/>
            <person name="Vasconcelos A.T."/>
            <person name="Sagot M.F."/>
        </authorList>
    </citation>
    <scope>NUCLEOTIDE SEQUENCE</scope>
</reference>
<dbReference type="SUPFAM" id="SSF57501">
    <property type="entry name" value="Cystine-knot cytokines"/>
    <property type="match status" value="1"/>
</dbReference>
<dbReference type="HOGENOM" id="CLU_1005506_0_0_1"/>
<name>W5JNV2_ANODA</name>
<gene>
    <name evidence="2" type="ORF">AND_002160</name>
</gene>
<dbReference type="InterPro" id="IPR029034">
    <property type="entry name" value="Cystine-knot_cytokine"/>
</dbReference>
<evidence type="ECO:0000313" key="2">
    <source>
        <dbReference type="EMBL" id="ETN66062.1"/>
    </source>
</evidence>
<reference evidence="2" key="2">
    <citation type="submission" date="2010-05" db="EMBL/GenBank/DDBJ databases">
        <authorList>
            <person name="Almeida L.G."/>
            <person name="Nicolas M.F."/>
            <person name="Souza R.C."/>
            <person name="Vasconcelos A.T.R."/>
        </authorList>
    </citation>
    <scope>NUCLEOTIDE SEQUENCE</scope>
</reference>
<dbReference type="EnsemblMetazoa" id="ADAC002160-RA">
    <property type="protein sequence ID" value="ADAC002160-PA"/>
    <property type="gene ID" value="ADAC002160"/>
</dbReference>
<reference evidence="3" key="4">
    <citation type="submission" date="2015-06" db="UniProtKB">
        <authorList>
            <consortium name="EnsemblMetazoa"/>
        </authorList>
    </citation>
    <scope>IDENTIFICATION</scope>
</reference>
<dbReference type="AlphaFoldDB" id="W5JNV2"/>
<evidence type="ECO:0000313" key="4">
    <source>
        <dbReference type="Proteomes" id="UP000000673"/>
    </source>
</evidence>
<dbReference type="STRING" id="43151.W5JNV2"/>
<proteinExistence type="predicted"/>
<dbReference type="InterPro" id="IPR032104">
    <property type="entry name" value="Spaetzle"/>
</dbReference>
<dbReference type="VEuPathDB" id="VectorBase:ADAR2_011158"/>
<dbReference type="Proteomes" id="UP000000673">
    <property type="component" value="Unassembled WGS sequence"/>
</dbReference>
<organism evidence="2">
    <name type="scientific">Anopheles darlingi</name>
    <name type="common">Mosquito</name>
    <dbReference type="NCBI Taxonomy" id="43151"/>
    <lineage>
        <taxon>Eukaryota</taxon>
        <taxon>Metazoa</taxon>
        <taxon>Ecdysozoa</taxon>
        <taxon>Arthropoda</taxon>
        <taxon>Hexapoda</taxon>
        <taxon>Insecta</taxon>
        <taxon>Pterygota</taxon>
        <taxon>Neoptera</taxon>
        <taxon>Endopterygota</taxon>
        <taxon>Diptera</taxon>
        <taxon>Nematocera</taxon>
        <taxon>Culicoidea</taxon>
        <taxon>Culicidae</taxon>
        <taxon>Anophelinae</taxon>
        <taxon>Anopheles</taxon>
    </lineage>
</organism>
<dbReference type="Gene3D" id="2.10.90.10">
    <property type="entry name" value="Cystine-knot cytokines"/>
    <property type="match status" value="1"/>
</dbReference>
<keyword evidence="4" id="KW-1185">Reference proteome</keyword>
<evidence type="ECO:0000259" key="1">
    <source>
        <dbReference type="Pfam" id="PF16077"/>
    </source>
</evidence>
<dbReference type="EMBL" id="ADMH02000538">
    <property type="protein sequence ID" value="ETN66062.1"/>
    <property type="molecule type" value="Genomic_DNA"/>
</dbReference>
<reference evidence="2" key="3">
    <citation type="journal article" date="2013" name="Nucleic Acids Res.">
        <title>The genome of Anopheles darlingi, the main neotropical malaria vector.</title>
        <authorList>
            <person name="Marinotti O."/>
            <person name="Cerqueira G.C."/>
            <person name="de Almeida L.G."/>
            <person name="Ferro M.I."/>
            <person name="Loreto E.L."/>
            <person name="Zaha A."/>
            <person name="Teixeira S.M."/>
            <person name="Wespiser A.R."/>
            <person name="Almeida E Silva A."/>
            <person name="Schlindwein A.D."/>
            <person name="Pacheco A.C."/>
            <person name="Silva A.L."/>
            <person name="Graveley B.R."/>
            <person name="Walenz B.P."/>
            <person name="Lima Bde A."/>
            <person name="Ribeiro C.A."/>
            <person name="Nunes-Silva C.G."/>
            <person name="de Carvalho C.R."/>
            <person name="Soares C.M."/>
            <person name="de Menezes C.B."/>
            <person name="Matiolli C."/>
            <person name="Caffrey D."/>
            <person name="Araujo D.A."/>
            <person name="de Oliveira D.M."/>
            <person name="Golenbock D."/>
            <person name="Grisard E.C."/>
            <person name="Fantinatti-Garboggini F."/>
            <person name="de Carvalho F.M."/>
            <person name="Barcellos F.G."/>
            <person name="Prosdocimi F."/>
            <person name="May G."/>
            <person name="Azevedo Junior G.M."/>
            <person name="Guimaraes G.M."/>
            <person name="Goldman G.H."/>
            <person name="Padilha I.Q."/>
            <person name="Batista Jda S."/>
            <person name="Ferro J.A."/>
            <person name="Ribeiro J.M."/>
            <person name="Fietto J.L."/>
            <person name="Dabbas K.M."/>
            <person name="Cerdeira L."/>
            <person name="Agnez-Lima L.F."/>
            <person name="Brocchi M."/>
            <person name="de Carvalho M.O."/>
            <person name="Teixeira Mde M."/>
            <person name="Diniz Maia Mde M."/>
            <person name="Goldman M.H."/>
            <person name="Cruz Schneider M.P."/>
            <person name="Felipe M.S."/>
            <person name="Hungria M."/>
            <person name="Nicolas M.F."/>
            <person name="Pereira M."/>
            <person name="Montes M.A."/>
            <person name="Cantao M.E."/>
            <person name="Vincentz M."/>
            <person name="Rafael M.S."/>
            <person name="Silverman N."/>
            <person name="Stoco P.H."/>
            <person name="Souza R.C."/>
            <person name="Vicentini R."/>
            <person name="Gazzinelli R.T."/>
            <person name="Neves Rde O."/>
            <person name="Silva R."/>
            <person name="Astolfi-Filho S."/>
            <person name="Maciel T.E."/>
            <person name="Urmenyi T.P."/>
            <person name="Tadei W.P."/>
            <person name="Camargo E.P."/>
            <person name="de Vasconcelos A.T."/>
        </authorList>
    </citation>
    <scope>NUCLEOTIDE SEQUENCE</scope>
</reference>
<protein>
    <recommendedName>
        <fullName evidence="1">Spaetzle domain-containing protein</fullName>
    </recommendedName>
</protein>
<dbReference type="VEuPathDB" id="VectorBase:ADAC002160"/>
<feature type="domain" description="Spaetzle" evidence="1">
    <location>
        <begin position="125"/>
        <end position="218"/>
    </location>
</feature>
<sequence length="226" mass="25316">MEKVEPAPIEQTDRGLHLEARMALPDPEPKASTAKNPMIGSVINKEGGLDPVYPTNRSLVNFKLQLLQFEDNLSTEPVVTGSYPKNYPMQQILRALAKDGTRYGNVFAKTIVRRPLEDAGREKEFMCRSKVSQQYPTYDSQTGWYIVNVKGFYQGITYDECDEPGAVCNKDCSSTTSDFRCEQGYDTMDAVIAHVGGNDKEVTLSLVRVPYPSSCKCRRKDLIAKN</sequence>
<evidence type="ECO:0000313" key="3">
    <source>
        <dbReference type="EnsemblMetazoa" id="ADAC002160-PA"/>
    </source>
</evidence>
<accession>W5JNV2</accession>
<dbReference type="Pfam" id="PF16077">
    <property type="entry name" value="Spaetzle"/>
    <property type="match status" value="1"/>
</dbReference>